<keyword evidence="3" id="KW-1185">Reference proteome</keyword>
<gene>
    <name evidence="2" type="ORF">CQA01_28140</name>
</gene>
<name>A0A512CDZ1_9BACT</name>
<feature type="signal peptide" evidence="1">
    <location>
        <begin position="1"/>
        <end position="20"/>
    </location>
</feature>
<dbReference type="RefSeq" id="WP_020890482.1">
    <property type="nucleotide sequence ID" value="NZ_BJYV01000014.1"/>
</dbReference>
<comment type="caution">
    <text evidence="2">The sequence shown here is derived from an EMBL/GenBank/DDBJ whole genome shotgun (WGS) entry which is preliminary data.</text>
</comment>
<evidence type="ECO:0000313" key="3">
    <source>
        <dbReference type="Proteomes" id="UP000321301"/>
    </source>
</evidence>
<dbReference type="Gene3D" id="3.30.450.20">
    <property type="entry name" value="PAS domain"/>
    <property type="match status" value="1"/>
</dbReference>
<sequence>MKYLFFGVILIFLLSSSCQSDVNAPIDSHLLLLDSIIRIVEADLMPLEDDITKLAAFSTFLFEQEYNKSLSVQNFNTNKYVTLQNGFFYNPNPEREESTVFVSLSSENKDLSIKDVYLTERMDSVFKVIIDNRHLVSQVYFNSANRFTRLFPSNDLNTIDPYIDLTSFNFFYLGDALRNPTRKSVWVEEVYVDPMGKGWMLSLIQPVYYKDELKGVLGFDITISDLMRRFLNNSYKKLIIIDGQGSIVAGGEEAIKALNMPPLKNHTYIQTVNSDSFRKEDFNLYKSKSKEIRKMASKFLLEKVNYQSFELQGKLFEAYSRKMDVMGWYLLDIHDE</sequence>
<dbReference type="Proteomes" id="UP000321301">
    <property type="component" value="Unassembled WGS sequence"/>
</dbReference>
<dbReference type="EMBL" id="BJYV01000014">
    <property type="protein sequence ID" value="GEO22280.1"/>
    <property type="molecule type" value="Genomic_DNA"/>
</dbReference>
<keyword evidence="1" id="KW-0732">Signal</keyword>
<feature type="chain" id="PRO_5021925925" description="Cache domain-containing protein" evidence="1">
    <location>
        <begin position="21"/>
        <end position="336"/>
    </location>
</feature>
<protein>
    <recommendedName>
        <fullName evidence="4">Cache domain-containing protein</fullName>
    </recommendedName>
</protein>
<proteinExistence type="predicted"/>
<dbReference type="CDD" id="cd18773">
    <property type="entry name" value="PDC1_HK_sensor"/>
    <property type="match status" value="1"/>
</dbReference>
<dbReference type="PROSITE" id="PS51257">
    <property type="entry name" value="PROKAR_LIPOPROTEIN"/>
    <property type="match status" value="1"/>
</dbReference>
<evidence type="ECO:0008006" key="4">
    <source>
        <dbReference type="Google" id="ProtNLM"/>
    </source>
</evidence>
<evidence type="ECO:0000256" key="1">
    <source>
        <dbReference type="SAM" id="SignalP"/>
    </source>
</evidence>
<organism evidence="2 3">
    <name type="scientific">Cyclobacterium qasimii</name>
    <dbReference type="NCBI Taxonomy" id="1350429"/>
    <lineage>
        <taxon>Bacteria</taxon>
        <taxon>Pseudomonadati</taxon>
        <taxon>Bacteroidota</taxon>
        <taxon>Cytophagia</taxon>
        <taxon>Cytophagales</taxon>
        <taxon>Cyclobacteriaceae</taxon>
        <taxon>Cyclobacterium</taxon>
    </lineage>
</organism>
<dbReference type="AlphaFoldDB" id="A0A512CDZ1"/>
<evidence type="ECO:0000313" key="2">
    <source>
        <dbReference type="EMBL" id="GEO22280.1"/>
    </source>
</evidence>
<reference evidence="2 3" key="1">
    <citation type="submission" date="2019-07" db="EMBL/GenBank/DDBJ databases">
        <title>Whole genome shotgun sequence of Cyclobacterium qasimii NBRC 106168.</title>
        <authorList>
            <person name="Hosoyama A."/>
            <person name="Uohara A."/>
            <person name="Ohji S."/>
            <person name="Ichikawa N."/>
        </authorList>
    </citation>
    <scope>NUCLEOTIDE SEQUENCE [LARGE SCALE GENOMIC DNA]</scope>
    <source>
        <strain evidence="2 3">NBRC 106168</strain>
    </source>
</reference>
<accession>A0A512CDZ1</accession>